<organism evidence="4 5">
    <name type="scientific">Chitiniphilus purpureus</name>
    <dbReference type="NCBI Taxonomy" id="2981137"/>
    <lineage>
        <taxon>Bacteria</taxon>
        <taxon>Pseudomonadati</taxon>
        <taxon>Pseudomonadota</taxon>
        <taxon>Betaproteobacteria</taxon>
        <taxon>Neisseriales</taxon>
        <taxon>Chitinibacteraceae</taxon>
        <taxon>Chitiniphilus</taxon>
    </lineage>
</organism>
<dbReference type="SUPFAM" id="SSF53850">
    <property type="entry name" value="Periplasmic binding protein-like II"/>
    <property type="match status" value="1"/>
</dbReference>
<evidence type="ECO:0000259" key="3">
    <source>
        <dbReference type="Pfam" id="PF00497"/>
    </source>
</evidence>
<evidence type="ECO:0000313" key="4">
    <source>
        <dbReference type="EMBL" id="UXY14036.1"/>
    </source>
</evidence>
<dbReference type="Pfam" id="PF00497">
    <property type="entry name" value="SBP_bac_3"/>
    <property type="match status" value="1"/>
</dbReference>
<keyword evidence="5" id="KW-1185">Reference proteome</keyword>
<sequence>MRRLFCLLLLLSGFAHAAEPLKLTLAEYPPFIGDQLPGQGLLTTAVRAVFERAGYQVLLLPTPNNRAIESARQGEVDGSLGWARSPERERDLYYSAPVMNLRMVFCQRRGTSHPWQRLLDLAPYRIGVTLGNFYSDEFAALSRAHRLQVDAAPSDVANLRKLAAGRIDLFPIDAEVGAYLMQRYLDPVQRERLVCPNKAYWTAPLHVVISRRHPDGPTIIADFNRTLDGMQRSGEFAQLIDTTRKWIAGNY</sequence>
<evidence type="ECO:0000256" key="2">
    <source>
        <dbReference type="SAM" id="SignalP"/>
    </source>
</evidence>
<name>A0ABY6DKQ0_9NEIS</name>
<gene>
    <name evidence="4" type="ORF">N8I74_11950</name>
</gene>
<dbReference type="Gene3D" id="3.40.190.10">
    <property type="entry name" value="Periplasmic binding protein-like II"/>
    <property type="match status" value="2"/>
</dbReference>
<evidence type="ECO:0000313" key="5">
    <source>
        <dbReference type="Proteomes" id="UP001061302"/>
    </source>
</evidence>
<keyword evidence="1 2" id="KW-0732">Signal</keyword>
<proteinExistence type="predicted"/>
<dbReference type="Proteomes" id="UP001061302">
    <property type="component" value="Chromosome"/>
</dbReference>
<accession>A0ABY6DKQ0</accession>
<feature type="domain" description="Solute-binding protein family 3/N-terminal" evidence="3">
    <location>
        <begin position="26"/>
        <end position="241"/>
    </location>
</feature>
<protein>
    <submittedName>
        <fullName evidence="4">Transporter substrate-binding domain-containing protein</fullName>
    </submittedName>
</protein>
<dbReference type="InterPro" id="IPR001638">
    <property type="entry name" value="Solute-binding_3/MltF_N"/>
</dbReference>
<feature type="chain" id="PRO_5045543586" evidence="2">
    <location>
        <begin position="18"/>
        <end position="251"/>
    </location>
</feature>
<reference evidence="4" key="1">
    <citation type="submission" date="2022-10" db="EMBL/GenBank/DDBJ databases">
        <title>Chitiniphilus purpureus sp. nov., a novel chitin-degrading bacterium isolated from crawfish pond sediment.</title>
        <authorList>
            <person name="Li K."/>
        </authorList>
    </citation>
    <scope>NUCLEOTIDE SEQUENCE</scope>
    <source>
        <strain evidence="4">CD1</strain>
    </source>
</reference>
<evidence type="ECO:0000256" key="1">
    <source>
        <dbReference type="ARBA" id="ARBA00022729"/>
    </source>
</evidence>
<dbReference type="PANTHER" id="PTHR35936:SF25">
    <property type="entry name" value="ABC TRANSPORTER SUBSTRATE-BINDING PROTEIN"/>
    <property type="match status" value="1"/>
</dbReference>
<dbReference type="EMBL" id="CP106753">
    <property type="protein sequence ID" value="UXY14036.1"/>
    <property type="molecule type" value="Genomic_DNA"/>
</dbReference>
<dbReference type="PANTHER" id="PTHR35936">
    <property type="entry name" value="MEMBRANE-BOUND LYTIC MUREIN TRANSGLYCOSYLASE F"/>
    <property type="match status" value="1"/>
</dbReference>
<feature type="signal peptide" evidence="2">
    <location>
        <begin position="1"/>
        <end position="17"/>
    </location>
</feature>
<dbReference type="RefSeq" id="WP_263123334.1">
    <property type="nucleotide sequence ID" value="NZ_CP106753.1"/>
</dbReference>